<dbReference type="CDD" id="cd04050">
    <property type="entry name" value="C2B_Synaptotagmin-like"/>
    <property type="match status" value="1"/>
</dbReference>
<dbReference type="PANTHER" id="PTHR45761">
    <property type="entry name" value="EXTENDED SYNAPTOTAGMIN-LIKE PROTEIN 2, ISOFORM C"/>
    <property type="match status" value="1"/>
</dbReference>
<proteinExistence type="inferred from homology"/>
<feature type="domain" description="C2" evidence="16">
    <location>
        <begin position="670"/>
        <end position="795"/>
    </location>
</feature>
<keyword evidence="7" id="KW-0479">Metal-binding</keyword>
<feature type="domain" description="SMP-LTD" evidence="17">
    <location>
        <begin position="104"/>
        <end position="284"/>
    </location>
</feature>
<evidence type="ECO:0000256" key="5">
    <source>
        <dbReference type="ARBA" id="ARBA00022475"/>
    </source>
</evidence>
<keyword evidence="19" id="KW-1185">Reference proteome</keyword>
<accession>A0A2T7PR64</accession>
<dbReference type="PROSITE" id="PS50004">
    <property type="entry name" value="C2"/>
    <property type="match status" value="3"/>
</dbReference>
<evidence type="ECO:0000313" key="19">
    <source>
        <dbReference type="Proteomes" id="UP000245119"/>
    </source>
</evidence>
<protein>
    <recommendedName>
        <fullName evidence="20">Extended synaptotagmin-2</fullName>
    </recommendedName>
</protein>
<dbReference type="SUPFAM" id="SSF49562">
    <property type="entry name" value="C2 domain (Calcium/lipid-binding domain, CaLB)"/>
    <property type="match status" value="3"/>
</dbReference>
<dbReference type="InterPro" id="IPR037733">
    <property type="entry name" value="Ext_Synaptotagmin_C2A"/>
</dbReference>
<feature type="domain" description="C2" evidence="16">
    <location>
        <begin position="430"/>
        <end position="550"/>
    </location>
</feature>
<dbReference type="GO" id="GO:0005886">
    <property type="term" value="C:plasma membrane"/>
    <property type="evidence" value="ECO:0007669"/>
    <property type="project" value="UniProtKB-SubCell"/>
</dbReference>
<dbReference type="InterPro" id="IPR037752">
    <property type="entry name" value="C2C_KIAA1228"/>
</dbReference>
<keyword evidence="4" id="KW-0813">Transport</keyword>
<evidence type="ECO:0000256" key="15">
    <source>
        <dbReference type="SAM" id="MobiDB-lite"/>
    </source>
</evidence>
<evidence type="ECO:0000256" key="10">
    <source>
        <dbReference type="ARBA" id="ARBA00022837"/>
    </source>
</evidence>
<keyword evidence="10" id="KW-0106">Calcium</keyword>
<dbReference type="InterPro" id="IPR037749">
    <property type="entry name" value="Ext_Synaptotagmin_C2B"/>
</dbReference>
<keyword evidence="14" id="KW-0472">Membrane</keyword>
<dbReference type="InterPro" id="IPR031468">
    <property type="entry name" value="SMP_LBD"/>
</dbReference>
<dbReference type="InterPro" id="IPR035892">
    <property type="entry name" value="C2_domain_sf"/>
</dbReference>
<dbReference type="STRING" id="400727.A0A2T7PR64"/>
<keyword evidence="11" id="KW-1133">Transmembrane helix</keyword>
<dbReference type="GO" id="GO:0035091">
    <property type="term" value="F:phosphatidylinositol binding"/>
    <property type="evidence" value="ECO:0007669"/>
    <property type="project" value="TreeGrafter"/>
</dbReference>
<dbReference type="CDD" id="cd04030">
    <property type="entry name" value="C2C_KIAA1228"/>
    <property type="match status" value="1"/>
</dbReference>
<dbReference type="InterPro" id="IPR051634">
    <property type="entry name" value="Extended_Synaptotagmin"/>
</dbReference>
<evidence type="ECO:0000256" key="11">
    <source>
        <dbReference type="ARBA" id="ARBA00022989"/>
    </source>
</evidence>
<sequence>MPGPPESSPSVNQERVRVVDDTLLLNVVTSFFKKAAVVLAVWVTGYYKFSPSWLLLGLVLYVWKERHVAARRHGIAISQQIARDERGAILARVEDLPSWVFFPDVERAEWLNKMIYQMWPYIGEYIMKMLRESIEPKVRTSLPATLSSFRFTTIDLGDIPPRVGGIKVYTTTVRRDEVYMDLEIKQVYASDSNIVVQLKGMSAGIKDFNLRGVMRVIFRPLISKMPLIGGVNLFFLNNPDIDFNLTNLANALDLPGLSDLLHTIIREQVANIMVLPNRIPIQLASKVDLRKLTYPLPQGVVRVHIVEAKELIKADISILGQGKSDPYVVLTVGAQEFKTKVINNTLQPVWNEVFEFIVDERDGQFLKLDVFDKDPNKDDPLGKASVDISTIFKKGNVDEWFTLEDVKTGMVHAKVRWLYLANDPLELDRVMAQVAEEHLDEDSVHTALLIVNLDSAFGLPRGKKTLVEPSPMVYLTVGQNTQESTVRVNTTEPKWEENFRFLITSPYHQNLDLEIRDTKTKKTIGELSVRLKELLSAEEMFMDQRFPVRTKETGCFIYMSLILRVLTPNANPQWMEPENLLKDDGPGKGSSVDKKDELTPPSGGDSKPLSSVSAAPENIGKQNGEKPVNKEEVVMLSSSPSAVDMEVRQRKPNSPTLPVTQSIEGSGQFGLGRIQLTLRYSTHRQILVIVIHKISNLKPAQGDSKGLADPYVRMYLLPDRDTKSKRKTKVVKDNLNPVFDETYEYPVSPPELNNRSLELTVKNETGMFSSSQTQMGMVLIDLSTLDTSRAVTQWFDLAPENSIKASSLESEV</sequence>
<evidence type="ECO:0000259" key="16">
    <source>
        <dbReference type="PROSITE" id="PS50004"/>
    </source>
</evidence>
<dbReference type="InterPro" id="IPR000008">
    <property type="entry name" value="C2_dom"/>
</dbReference>
<dbReference type="Gene3D" id="2.60.40.150">
    <property type="entry name" value="C2 domain"/>
    <property type="match status" value="3"/>
</dbReference>
<dbReference type="InterPro" id="IPR039010">
    <property type="entry name" value="Synaptotagmin_SMP"/>
</dbReference>
<dbReference type="GO" id="GO:0031210">
    <property type="term" value="F:phosphatidylcholine binding"/>
    <property type="evidence" value="ECO:0007669"/>
    <property type="project" value="TreeGrafter"/>
</dbReference>
<gene>
    <name evidence="18" type="ORF">C0Q70_02849</name>
</gene>
<dbReference type="CDD" id="cd21670">
    <property type="entry name" value="SMP_ESyt"/>
    <property type="match status" value="1"/>
</dbReference>
<dbReference type="PROSITE" id="PS51847">
    <property type="entry name" value="SMP"/>
    <property type="match status" value="1"/>
</dbReference>
<evidence type="ECO:0000256" key="7">
    <source>
        <dbReference type="ARBA" id="ARBA00022723"/>
    </source>
</evidence>
<comment type="similarity">
    <text evidence="3">Belongs to the extended synaptotagmin family.</text>
</comment>
<dbReference type="GO" id="GO:0061817">
    <property type="term" value="P:endoplasmic reticulum-plasma membrane tethering"/>
    <property type="evidence" value="ECO:0007669"/>
    <property type="project" value="InterPro"/>
</dbReference>
<keyword evidence="5" id="KW-1003">Cell membrane</keyword>
<feature type="domain" description="C2" evidence="16">
    <location>
        <begin position="275"/>
        <end position="401"/>
    </location>
</feature>
<dbReference type="FunFam" id="2.60.40.150:FF:000093">
    <property type="entry name" value="Extended synaptotagmin 3"/>
    <property type="match status" value="1"/>
</dbReference>
<dbReference type="PANTHER" id="PTHR45761:SF1">
    <property type="entry name" value="EXTENDED SYNAPTOTAGMIN-LIKE PROTEIN 2, ISOFORM C"/>
    <property type="match status" value="1"/>
</dbReference>
<evidence type="ECO:0000256" key="14">
    <source>
        <dbReference type="ARBA" id="ARBA00023136"/>
    </source>
</evidence>
<evidence type="ECO:0000256" key="9">
    <source>
        <dbReference type="ARBA" id="ARBA00022824"/>
    </source>
</evidence>
<evidence type="ECO:0000256" key="6">
    <source>
        <dbReference type="ARBA" id="ARBA00022692"/>
    </source>
</evidence>
<keyword evidence="13" id="KW-0446">Lipid-binding</keyword>
<dbReference type="OrthoDB" id="1029639at2759"/>
<dbReference type="GO" id="GO:0006869">
    <property type="term" value="P:lipid transport"/>
    <property type="evidence" value="ECO:0007669"/>
    <property type="project" value="UniProtKB-KW"/>
</dbReference>
<evidence type="ECO:0000256" key="3">
    <source>
        <dbReference type="ARBA" id="ARBA00005867"/>
    </source>
</evidence>
<comment type="subcellular location">
    <subcellularLocation>
        <location evidence="1">Cell membrane</location>
        <topology evidence="1">Peripheral membrane protein</topology>
    </subcellularLocation>
    <subcellularLocation>
        <location evidence="2">Endoplasmic reticulum membrane</location>
        <topology evidence="2">Multi-pass membrane protein</topology>
    </subcellularLocation>
</comment>
<dbReference type="GO" id="GO:0005544">
    <property type="term" value="F:calcium-dependent phospholipid binding"/>
    <property type="evidence" value="ECO:0007669"/>
    <property type="project" value="TreeGrafter"/>
</dbReference>
<evidence type="ECO:0000256" key="12">
    <source>
        <dbReference type="ARBA" id="ARBA00023055"/>
    </source>
</evidence>
<dbReference type="EMBL" id="PZQS01000002">
    <property type="protein sequence ID" value="PVD35880.1"/>
    <property type="molecule type" value="Genomic_DNA"/>
</dbReference>
<keyword evidence="9" id="KW-0256">Endoplasmic reticulum</keyword>
<name>A0A2T7PR64_POMCA</name>
<evidence type="ECO:0000256" key="1">
    <source>
        <dbReference type="ARBA" id="ARBA00004202"/>
    </source>
</evidence>
<keyword evidence="12" id="KW-0445">Lipid transport</keyword>
<dbReference type="CDD" id="cd08391">
    <property type="entry name" value="C2A_C2C_Synaptotagmin_like"/>
    <property type="match status" value="1"/>
</dbReference>
<keyword evidence="8" id="KW-0677">Repeat</keyword>
<dbReference type="AlphaFoldDB" id="A0A2T7PR64"/>
<dbReference type="Pfam" id="PF00168">
    <property type="entry name" value="C2"/>
    <property type="match status" value="3"/>
</dbReference>
<dbReference type="GO" id="GO:0005789">
    <property type="term" value="C:endoplasmic reticulum membrane"/>
    <property type="evidence" value="ECO:0007669"/>
    <property type="project" value="UniProtKB-SubCell"/>
</dbReference>
<evidence type="ECO:0000313" key="18">
    <source>
        <dbReference type="EMBL" id="PVD35880.1"/>
    </source>
</evidence>
<comment type="caution">
    <text evidence="18">The sequence shown here is derived from an EMBL/GenBank/DDBJ whole genome shotgun (WGS) entry which is preliminary data.</text>
</comment>
<evidence type="ECO:0000256" key="4">
    <source>
        <dbReference type="ARBA" id="ARBA00022448"/>
    </source>
</evidence>
<reference evidence="18 19" key="1">
    <citation type="submission" date="2018-04" db="EMBL/GenBank/DDBJ databases">
        <title>The genome of golden apple snail Pomacea canaliculata provides insight into stress tolerance and invasive adaptation.</title>
        <authorList>
            <person name="Liu C."/>
            <person name="Liu B."/>
            <person name="Ren Y."/>
            <person name="Zhang Y."/>
            <person name="Wang H."/>
            <person name="Li S."/>
            <person name="Jiang F."/>
            <person name="Yin L."/>
            <person name="Zhang G."/>
            <person name="Qian W."/>
            <person name="Fan W."/>
        </authorList>
    </citation>
    <scope>NUCLEOTIDE SEQUENCE [LARGE SCALE GENOMIC DNA]</scope>
    <source>
        <strain evidence="18">SZHN2017</strain>
        <tissue evidence="18">Muscle</tissue>
    </source>
</reference>
<evidence type="ECO:0008006" key="20">
    <source>
        <dbReference type="Google" id="ProtNLM"/>
    </source>
</evidence>
<evidence type="ECO:0000256" key="13">
    <source>
        <dbReference type="ARBA" id="ARBA00023121"/>
    </source>
</evidence>
<dbReference type="GO" id="GO:0005509">
    <property type="term" value="F:calcium ion binding"/>
    <property type="evidence" value="ECO:0007669"/>
    <property type="project" value="TreeGrafter"/>
</dbReference>
<evidence type="ECO:0000256" key="8">
    <source>
        <dbReference type="ARBA" id="ARBA00022737"/>
    </source>
</evidence>
<feature type="compositionally biased region" description="Basic and acidic residues" evidence="15">
    <location>
        <begin position="623"/>
        <end position="633"/>
    </location>
</feature>
<dbReference type="FunFam" id="2.60.40.150:FF:000155">
    <property type="entry name" value="extended synaptotagmin-2 isoform X1"/>
    <property type="match status" value="1"/>
</dbReference>
<dbReference type="Proteomes" id="UP000245119">
    <property type="component" value="Linkage Group LG2"/>
</dbReference>
<dbReference type="Pfam" id="PF17047">
    <property type="entry name" value="SMP_LBD"/>
    <property type="match status" value="1"/>
</dbReference>
<feature type="region of interest" description="Disordered" evidence="15">
    <location>
        <begin position="576"/>
        <end position="638"/>
    </location>
</feature>
<feature type="compositionally biased region" description="Basic and acidic residues" evidence="15">
    <location>
        <begin position="579"/>
        <end position="598"/>
    </location>
</feature>
<dbReference type="GO" id="GO:0008429">
    <property type="term" value="F:phosphatidylethanolamine binding"/>
    <property type="evidence" value="ECO:0007669"/>
    <property type="project" value="TreeGrafter"/>
</dbReference>
<evidence type="ECO:0000256" key="2">
    <source>
        <dbReference type="ARBA" id="ARBA00004477"/>
    </source>
</evidence>
<organism evidence="18 19">
    <name type="scientific">Pomacea canaliculata</name>
    <name type="common">Golden apple snail</name>
    <dbReference type="NCBI Taxonomy" id="400727"/>
    <lineage>
        <taxon>Eukaryota</taxon>
        <taxon>Metazoa</taxon>
        <taxon>Spiralia</taxon>
        <taxon>Lophotrochozoa</taxon>
        <taxon>Mollusca</taxon>
        <taxon>Gastropoda</taxon>
        <taxon>Caenogastropoda</taxon>
        <taxon>Architaenioglossa</taxon>
        <taxon>Ampullarioidea</taxon>
        <taxon>Ampullariidae</taxon>
        <taxon>Pomacea</taxon>
    </lineage>
</organism>
<dbReference type="SMART" id="SM00239">
    <property type="entry name" value="C2"/>
    <property type="match status" value="3"/>
</dbReference>
<evidence type="ECO:0000259" key="17">
    <source>
        <dbReference type="PROSITE" id="PS51847"/>
    </source>
</evidence>
<keyword evidence="6" id="KW-0812">Transmembrane</keyword>